<feature type="compositionally biased region" description="Low complexity" evidence="1">
    <location>
        <begin position="285"/>
        <end position="298"/>
    </location>
</feature>
<dbReference type="AlphaFoldDB" id="A0AAD7S5B0"/>
<sequence>MWERNDYDDGFDTYKIGSGAPSPGWVPGCESTWQGAASSTTSSSSNRGRRHSTASDSGDTGIGTSCSDSVEDHSGSSSTLSFQPLRSQGPIPTAHVMPSPSSAKLTAPPAAGSWGSCQLPSPATDSPLDMKDPRPVRRWSSLTRLSGPAGDKGGSPGGRPAYRGDPHGSLDRRLLYGYRADGGLGLHARSPGAEPRYRYELCGKAEPPGPSPLKPATLDLTYSALPESKAPAPPGLQAPAQRGLPLGHQAVGVAHPARRQDPDVAQRADALQPRGVPRRARAVRPQRLATGAAAREAAAGGGAGTGTVFESSVAPPAGVWHYPQFPGPPG</sequence>
<feature type="compositionally biased region" description="Polar residues" evidence="1">
    <location>
        <begin position="54"/>
        <end position="64"/>
    </location>
</feature>
<feature type="region of interest" description="Disordered" evidence="1">
    <location>
        <begin position="256"/>
        <end position="330"/>
    </location>
</feature>
<feature type="region of interest" description="Disordered" evidence="1">
    <location>
        <begin position="1"/>
        <end position="170"/>
    </location>
</feature>
<dbReference type="InterPro" id="IPR040210">
    <property type="entry name" value="Cep85/Cep85L"/>
</dbReference>
<keyword evidence="3" id="KW-1185">Reference proteome</keyword>
<name>A0AAD7S5B0_9TELE</name>
<dbReference type="EMBL" id="JAINUG010000108">
    <property type="protein sequence ID" value="KAJ8396235.1"/>
    <property type="molecule type" value="Genomic_DNA"/>
</dbReference>
<gene>
    <name evidence="2" type="ORF">AAFF_G00021020</name>
</gene>
<evidence type="ECO:0000313" key="2">
    <source>
        <dbReference type="EMBL" id="KAJ8396235.1"/>
    </source>
</evidence>
<dbReference type="Proteomes" id="UP001221898">
    <property type="component" value="Unassembled WGS sequence"/>
</dbReference>
<dbReference type="GO" id="GO:0005813">
    <property type="term" value="C:centrosome"/>
    <property type="evidence" value="ECO:0007669"/>
    <property type="project" value="TreeGrafter"/>
</dbReference>
<evidence type="ECO:0000313" key="3">
    <source>
        <dbReference type="Proteomes" id="UP001221898"/>
    </source>
</evidence>
<protein>
    <submittedName>
        <fullName evidence="2">Uncharacterized protein</fullName>
    </submittedName>
</protein>
<accession>A0AAD7S5B0</accession>
<comment type="caution">
    <text evidence="2">The sequence shown here is derived from an EMBL/GenBank/DDBJ whole genome shotgun (WGS) entry which is preliminary data.</text>
</comment>
<proteinExistence type="predicted"/>
<feature type="compositionally biased region" description="Polar residues" evidence="1">
    <location>
        <begin position="115"/>
        <end position="124"/>
    </location>
</feature>
<organism evidence="2 3">
    <name type="scientific">Aldrovandia affinis</name>
    <dbReference type="NCBI Taxonomy" id="143900"/>
    <lineage>
        <taxon>Eukaryota</taxon>
        <taxon>Metazoa</taxon>
        <taxon>Chordata</taxon>
        <taxon>Craniata</taxon>
        <taxon>Vertebrata</taxon>
        <taxon>Euteleostomi</taxon>
        <taxon>Actinopterygii</taxon>
        <taxon>Neopterygii</taxon>
        <taxon>Teleostei</taxon>
        <taxon>Notacanthiformes</taxon>
        <taxon>Halosauridae</taxon>
        <taxon>Aldrovandia</taxon>
    </lineage>
</organism>
<dbReference type="PANTHER" id="PTHR31075">
    <property type="entry name" value="CENTROSOMAL PROTEIN OF 85 KDA"/>
    <property type="match status" value="1"/>
</dbReference>
<dbReference type="PANTHER" id="PTHR31075:SF2">
    <property type="entry name" value="CENTROSOMAL PROTEIN OF 85 KDA-LIKE"/>
    <property type="match status" value="1"/>
</dbReference>
<evidence type="ECO:0000256" key="1">
    <source>
        <dbReference type="SAM" id="MobiDB-lite"/>
    </source>
</evidence>
<reference evidence="2" key="1">
    <citation type="journal article" date="2023" name="Science">
        <title>Genome structures resolve the early diversification of teleost fishes.</title>
        <authorList>
            <person name="Parey E."/>
            <person name="Louis A."/>
            <person name="Montfort J."/>
            <person name="Bouchez O."/>
            <person name="Roques C."/>
            <person name="Iampietro C."/>
            <person name="Lluch J."/>
            <person name="Castinel A."/>
            <person name="Donnadieu C."/>
            <person name="Desvignes T."/>
            <person name="Floi Bucao C."/>
            <person name="Jouanno E."/>
            <person name="Wen M."/>
            <person name="Mejri S."/>
            <person name="Dirks R."/>
            <person name="Jansen H."/>
            <person name="Henkel C."/>
            <person name="Chen W.J."/>
            <person name="Zahm M."/>
            <person name="Cabau C."/>
            <person name="Klopp C."/>
            <person name="Thompson A.W."/>
            <person name="Robinson-Rechavi M."/>
            <person name="Braasch I."/>
            <person name="Lecointre G."/>
            <person name="Bobe J."/>
            <person name="Postlethwait J.H."/>
            <person name="Berthelot C."/>
            <person name="Roest Crollius H."/>
            <person name="Guiguen Y."/>
        </authorList>
    </citation>
    <scope>NUCLEOTIDE SEQUENCE</scope>
    <source>
        <strain evidence="2">NC1722</strain>
    </source>
</reference>